<evidence type="ECO:0000313" key="5">
    <source>
        <dbReference type="EMBL" id="QHV95582.1"/>
    </source>
</evidence>
<proteinExistence type="predicted"/>
<evidence type="ECO:0000256" key="2">
    <source>
        <dbReference type="ARBA" id="ARBA00023125"/>
    </source>
</evidence>
<evidence type="ECO:0000259" key="4">
    <source>
        <dbReference type="PROSITE" id="PS50943"/>
    </source>
</evidence>
<evidence type="ECO:0000256" key="1">
    <source>
        <dbReference type="ARBA" id="ARBA00023015"/>
    </source>
</evidence>
<accession>A0A6P1VU09</accession>
<dbReference type="Pfam" id="PF01381">
    <property type="entry name" value="HTH_3"/>
    <property type="match status" value="1"/>
</dbReference>
<dbReference type="PANTHER" id="PTHR46797:SF23">
    <property type="entry name" value="HTH-TYPE TRANSCRIPTIONAL REGULATOR SUTR"/>
    <property type="match status" value="1"/>
</dbReference>
<dbReference type="AlphaFoldDB" id="A0A6P1VU09"/>
<dbReference type="GO" id="GO:0003677">
    <property type="term" value="F:DNA binding"/>
    <property type="evidence" value="ECO:0007669"/>
    <property type="project" value="UniProtKB-KW"/>
</dbReference>
<protein>
    <submittedName>
        <fullName evidence="5">Helix-turn-helix domain-containing protein</fullName>
    </submittedName>
</protein>
<dbReference type="InterPro" id="IPR050807">
    <property type="entry name" value="TransReg_Diox_bact_type"/>
</dbReference>
<gene>
    <name evidence="5" type="ORF">GJR95_11460</name>
</gene>
<sequence>MAEASPISVAFGKAIRQERRKKGITQEELAEKCGLDRTYISQIERGLKNPTLPVAWELAINLEINFVTLMAAALQHIPGASH</sequence>
<evidence type="ECO:0000313" key="6">
    <source>
        <dbReference type="Proteomes" id="UP000464577"/>
    </source>
</evidence>
<keyword evidence="1" id="KW-0805">Transcription regulation</keyword>
<dbReference type="KEGG" id="senf:GJR95_11460"/>
<dbReference type="InterPro" id="IPR001387">
    <property type="entry name" value="Cro/C1-type_HTH"/>
</dbReference>
<reference evidence="5 6" key="1">
    <citation type="submission" date="2019-11" db="EMBL/GenBank/DDBJ databases">
        <title>Spirosoma endbachense sp. nov., isolated from a natural salt meadow.</title>
        <authorList>
            <person name="Rojas J."/>
            <person name="Ambika Manirajan B."/>
            <person name="Ratering S."/>
            <person name="Suarez C."/>
            <person name="Geissler-Plaum R."/>
            <person name="Schnell S."/>
        </authorList>
    </citation>
    <scope>NUCLEOTIDE SEQUENCE [LARGE SCALE GENOMIC DNA]</scope>
    <source>
        <strain evidence="5 6">I-24</strain>
    </source>
</reference>
<dbReference type="Gene3D" id="1.10.260.40">
    <property type="entry name" value="lambda repressor-like DNA-binding domains"/>
    <property type="match status" value="1"/>
</dbReference>
<dbReference type="EMBL" id="CP045997">
    <property type="protein sequence ID" value="QHV95582.1"/>
    <property type="molecule type" value="Genomic_DNA"/>
</dbReference>
<dbReference type="Proteomes" id="UP000464577">
    <property type="component" value="Chromosome"/>
</dbReference>
<keyword evidence="6" id="KW-1185">Reference proteome</keyword>
<dbReference type="GO" id="GO:0005829">
    <property type="term" value="C:cytosol"/>
    <property type="evidence" value="ECO:0007669"/>
    <property type="project" value="TreeGrafter"/>
</dbReference>
<dbReference type="GO" id="GO:0003700">
    <property type="term" value="F:DNA-binding transcription factor activity"/>
    <property type="evidence" value="ECO:0007669"/>
    <property type="project" value="TreeGrafter"/>
</dbReference>
<dbReference type="RefSeq" id="WP_162385991.1">
    <property type="nucleotide sequence ID" value="NZ_CP045997.1"/>
</dbReference>
<evidence type="ECO:0000256" key="3">
    <source>
        <dbReference type="ARBA" id="ARBA00023163"/>
    </source>
</evidence>
<keyword evidence="2" id="KW-0238">DNA-binding</keyword>
<dbReference type="PANTHER" id="PTHR46797">
    <property type="entry name" value="HTH-TYPE TRANSCRIPTIONAL REGULATOR"/>
    <property type="match status" value="1"/>
</dbReference>
<organism evidence="5 6">
    <name type="scientific">Spirosoma endbachense</name>
    <dbReference type="NCBI Taxonomy" id="2666025"/>
    <lineage>
        <taxon>Bacteria</taxon>
        <taxon>Pseudomonadati</taxon>
        <taxon>Bacteroidota</taxon>
        <taxon>Cytophagia</taxon>
        <taxon>Cytophagales</taxon>
        <taxon>Cytophagaceae</taxon>
        <taxon>Spirosoma</taxon>
    </lineage>
</organism>
<feature type="domain" description="HTH cro/C1-type" evidence="4">
    <location>
        <begin position="15"/>
        <end position="69"/>
    </location>
</feature>
<name>A0A6P1VU09_9BACT</name>
<dbReference type="InterPro" id="IPR010982">
    <property type="entry name" value="Lambda_DNA-bd_dom_sf"/>
</dbReference>
<keyword evidence="3" id="KW-0804">Transcription</keyword>
<dbReference type="CDD" id="cd00093">
    <property type="entry name" value="HTH_XRE"/>
    <property type="match status" value="1"/>
</dbReference>
<dbReference type="PROSITE" id="PS50943">
    <property type="entry name" value="HTH_CROC1"/>
    <property type="match status" value="1"/>
</dbReference>
<dbReference type="SMART" id="SM00530">
    <property type="entry name" value="HTH_XRE"/>
    <property type="match status" value="1"/>
</dbReference>
<dbReference type="SUPFAM" id="SSF47413">
    <property type="entry name" value="lambda repressor-like DNA-binding domains"/>
    <property type="match status" value="1"/>
</dbReference>